<feature type="transmembrane region" description="Helical" evidence="2">
    <location>
        <begin position="20"/>
        <end position="40"/>
    </location>
</feature>
<feature type="compositionally biased region" description="Basic and acidic residues" evidence="1">
    <location>
        <begin position="258"/>
        <end position="270"/>
    </location>
</feature>
<keyword evidence="2" id="KW-0812">Transmembrane</keyword>
<keyword evidence="2" id="KW-1133">Transmembrane helix</keyword>
<proteinExistence type="predicted"/>
<feature type="transmembrane region" description="Helical" evidence="2">
    <location>
        <begin position="482"/>
        <end position="503"/>
    </location>
</feature>
<feature type="transmembrane region" description="Helical" evidence="2">
    <location>
        <begin position="149"/>
        <end position="168"/>
    </location>
</feature>
<evidence type="ECO:0000313" key="4">
    <source>
        <dbReference type="Proteomes" id="UP001642464"/>
    </source>
</evidence>
<accession>A0ABP0LIP5</accession>
<feature type="compositionally biased region" description="Polar residues" evidence="1">
    <location>
        <begin position="291"/>
        <end position="317"/>
    </location>
</feature>
<dbReference type="EMBL" id="CAXAMM010016557">
    <property type="protein sequence ID" value="CAK9039074.1"/>
    <property type="molecule type" value="Genomic_DNA"/>
</dbReference>
<keyword evidence="2" id="KW-0472">Membrane</keyword>
<sequence length="672" mass="73846">MAEDLEEWYDFDDDDEEEELGWSWSYLAICVFMPMLNGFINGYSWGGYALYYTSMGWPLSRSGASCLIGFGIRPLFQQIQIRCGFWAIIPLSVVHLAGAILGLIYTTEEWAVSLEMGSWIAFEPAITWEGLAFDVFGKSELMARQASSTQLAVYTFSCAFGVTIGGIIYDFAGWQGMSVFHVVCQALMLALFIAQPSCQNSFREFFTKTSTSEIEDTSLHHSPEPTSVVPTEPAHKAPASDLPMVLEDIEELPGEVPEEKTLANRSEAPRVSECQTSPPARPSAGQRRSARQSCKSNQSGPMRHSLVSQGSRQTHQARVTLRTTKSSKTKTSKGTKGTMLSRVTALTNLKDSENFQHSFMANNALRPTLAQRAGERNGPDTGHEEVKVTNVKSTSKAVPRDLRLPALMVMLCCFNNNLSYMFEFSTFAVFFKEYHGWNDAMLASFAQTAGDLTAGVMMKVFGAQTDDDEDAGVLRRLIKQPYSLACLLVGWSLCNLGMTSPWLPLAVTAQVLMGTVYVYTCKLTSDLNLFYSLGDQSVFLSLQVYCKNMEALGGCLASFLGPLLVETVSPFAPFFVSTALATVTFILFTLGFCHRLGFPPDIEVAEARRARRLGLRRVSAWSVMSRKSTVMMEQEPSAACTESEKVTSVAEVPSSISAPAGAWGQATKTAEV</sequence>
<feature type="compositionally biased region" description="Basic and acidic residues" evidence="1">
    <location>
        <begin position="373"/>
        <end position="387"/>
    </location>
</feature>
<evidence type="ECO:0000256" key="2">
    <source>
        <dbReference type="SAM" id="Phobius"/>
    </source>
</evidence>
<organism evidence="3 4">
    <name type="scientific">Durusdinium trenchii</name>
    <dbReference type="NCBI Taxonomy" id="1381693"/>
    <lineage>
        <taxon>Eukaryota</taxon>
        <taxon>Sar</taxon>
        <taxon>Alveolata</taxon>
        <taxon>Dinophyceae</taxon>
        <taxon>Suessiales</taxon>
        <taxon>Symbiodiniaceae</taxon>
        <taxon>Durusdinium</taxon>
    </lineage>
</organism>
<dbReference type="Proteomes" id="UP001642464">
    <property type="component" value="Unassembled WGS sequence"/>
</dbReference>
<feature type="region of interest" description="Disordered" evidence="1">
    <location>
        <begin position="258"/>
        <end position="336"/>
    </location>
</feature>
<dbReference type="SUPFAM" id="SSF103473">
    <property type="entry name" value="MFS general substrate transporter"/>
    <property type="match status" value="2"/>
</dbReference>
<feature type="transmembrane region" description="Helical" evidence="2">
    <location>
        <begin position="571"/>
        <end position="593"/>
    </location>
</feature>
<name>A0ABP0LIP5_9DINO</name>
<protein>
    <submittedName>
        <fullName evidence="3">Uncharacterized protein</fullName>
    </submittedName>
</protein>
<evidence type="ECO:0000256" key="1">
    <source>
        <dbReference type="SAM" id="MobiDB-lite"/>
    </source>
</evidence>
<reference evidence="3 4" key="1">
    <citation type="submission" date="2024-02" db="EMBL/GenBank/DDBJ databases">
        <authorList>
            <person name="Chen Y."/>
            <person name="Shah S."/>
            <person name="Dougan E. K."/>
            <person name="Thang M."/>
            <person name="Chan C."/>
        </authorList>
    </citation>
    <scope>NUCLEOTIDE SEQUENCE [LARGE SCALE GENOMIC DNA]</scope>
</reference>
<feature type="transmembrane region" description="Helical" evidence="2">
    <location>
        <begin position="83"/>
        <end position="105"/>
    </location>
</feature>
<keyword evidence="4" id="KW-1185">Reference proteome</keyword>
<gene>
    <name evidence="3" type="ORF">SCF082_LOCUS22889</name>
</gene>
<dbReference type="InterPro" id="IPR036259">
    <property type="entry name" value="MFS_trans_sf"/>
</dbReference>
<feature type="region of interest" description="Disordered" evidence="1">
    <location>
        <begin position="214"/>
        <end position="238"/>
    </location>
</feature>
<feature type="region of interest" description="Disordered" evidence="1">
    <location>
        <begin position="373"/>
        <end position="392"/>
    </location>
</feature>
<comment type="caution">
    <text evidence="3">The sequence shown here is derived from an EMBL/GenBank/DDBJ whole genome shotgun (WGS) entry which is preliminary data.</text>
</comment>
<evidence type="ECO:0000313" key="3">
    <source>
        <dbReference type="EMBL" id="CAK9039074.1"/>
    </source>
</evidence>